<dbReference type="OrthoDB" id="9806824at2"/>
<dbReference type="Pfam" id="PF00332">
    <property type="entry name" value="Glyco_hydro_17"/>
    <property type="match status" value="1"/>
</dbReference>
<dbReference type="GO" id="GO:0005886">
    <property type="term" value="C:plasma membrane"/>
    <property type="evidence" value="ECO:0007669"/>
    <property type="project" value="UniProtKB-SubCell"/>
</dbReference>
<evidence type="ECO:0000256" key="12">
    <source>
        <dbReference type="ARBA" id="ARBA00023326"/>
    </source>
</evidence>
<evidence type="ECO:0000256" key="9">
    <source>
        <dbReference type="ARBA" id="ARBA00023180"/>
    </source>
</evidence>
<dbReference type="PANTHER" id="PTHR16631">
    <property type="entry name" value="GLUCAN 1,3-BETA-GLUCOSIDASE"/>
    <property type="match status" value="1"/>
</dbReference>
<comment type="function">
    <text evidence="13">Glucanases play a role in cell expansion during growth, in cell-cell fusion during mating, and in spore release during sporulation. This enzyme may be involved in beta-glucan degradation. Active on laminarin and lichenan.</text>
</comment>
<keyword evidence="4" id="KW-0134">Cell wall</keyword>
<keyword evidence="7" id="KW-0378">Hydrolase</keyword>
<dbReference type="InterPro" id="IPR050732">
    <property type="entry name" value="Beta-glucan_modifiers"/>
</dbReference>
<keyword evidence="10" id="KW-0119">Carbohydrate metabolism</keyword>
<dbReference type="GO" id="GO:0071555">
    <property type="term" value="P:cell wall organization"/>
    <property type="evidence" value="ECO:0007669"/>
    <property type="project" value="UniProtKB-KW"/>
</dbReference>
<dbReference type="InterPro" id="IPR000490">
    <property type="entry name" value="Glyco_hydro_17"/>
</dbReference>
<keyword evidence="9" id="KW-0325">Glycoprotein</keyword>
<dbReference type="RefSeq" id="WP_115812148.1">
    <property type="nucleotide sequence ID" value="NZ_QREI01000009.1"/>
</dbReference>
<evidence type="ECO:0000313" key="16">
    <source>
        <dbReference type="EMBL" id="REE07988.1"/>
    </source>
</evidence>
<name>A0A3D9LKU8_9FLAO</name>
<evidence type="ECO:0000256" key="2">
    <source>
        <dbReference type="ARBA" id="ARBA00004236"/>
    </source>
</evidence>
<keyword evidence="6" id="KW-0732">Signal</keyword>
<keyword evidence="5" id="KW-0964">Secreted</keyword>
<dbReference type="EMBL" id="QREI01000009">
    <property type="protein sequence ID" value="REE07988.1"/>
    <property type="molecule type" value="Genomic_DNA"/>
</dbReference>
<dbReference type="GO" id="GO:0000272">
    <property type="term" value="P:polysaccharide catabolic process"/>
    <property type="evidence" value="ECO:0007669"/>
    <property type="project" value="UniProtKB-KW"/>
</dbReference>
<evidence type="ECO:0000256" key="1">
    <source>
        <dbReference type="ARBA" id="ARBA00004191"/>
    </source>
</evidence>
<evidence type="ECO:0000313" key="17">
    <source>
        <dbReference type="Proteomes" id="UP000256919"/>
    </source>
</evidence>
<dbReference type="AlphaFoldDB" id="A0A3D9LKU8"/>
<gene>
    <name evidence="16" type="ORF">DFQ09_10949</name>
</gene>
<evidence type="ECO:0000256" key="14">
    <source>
        <dbReference type="ARBA" id="ARBA00042373"/>
    </source>
</evidence>
<evidence type="ECO:0000256" key="6">
    <source>
        <dbReference type="ARBA" id="ARBA00022729"/>
    </source>
</evidence>
<organism evidence="16 17">
    <name type="scientific">Winogradskyella pacifica</name>
    <dbReference type="NCBI Taxonomy" id="664642"/>
    <lineage>
        <taxon>Bacteria</taxon>
        <taxon>Pseudomonadati</taxon>
        <taxon>Bacteroidota</taxon>
        <taxon>Flavobacteriia</taxon>
        <taxon>Flavobacteriales</taxon>
        <taxon>Flavobacteriaceae</taxon>
        <taxon>Winogradskyella</taxon>
    </lineage>
</organism>
<proteinExistence type="predicted"/>
<evidence type="ECO:0000256" key="7">
    <source>
        <dbReference type="ARBA" id="ARBA00022801"/>
    </source>
</evidence>
<dbReference type="InterPro" id="IPR017853">
    <property type="entry name" value="GH"/>
</dbReference>
<accession>A0A3D9LKU8</accession>
<keyword evidence="12" id="KW-0624">Polysaccharide degradation</keyword>
<dbReference type="Proteomes" id="UP000256919">
    <property type="component" value="Unassembled WGS sequence"/>
</dbReference>
<dbReference type="PANTHER" id="PTHR16631:SF17">
    <property type="entry name" value="GLUCAN ENDO-1,3-BETA-GLUCOSIDASE BTGC"/>
    <property type="match status" value="1"/>
</dbReference>
<evidence type="ECO:0000256" key="11">
    <source>
        <dbReference type="ARBA" id="ARBA00023316"/>
    </source>
</evidence>
<evidence type="ECO:0000256" key="4">
    <source>
        <dbReference type="ARBA" id="ARBA00022512"/>
    </source>
</evidence>
<keyword evidence="3" id="KW-1003">Cell membrane</keyword>
<evidence type="ECO:0000256" key="8">
    <source>
        <dbReference type="ARBA" id="ARBA00023136"/>
    </source>
</evidence>
<keyword evidence="8" id="KW-0472">Membrane</keyword>
<keyword evidence="11" id="KW-0961">Cell wall biogenesis/degradation</keyword>
<protein>
    <recommendedName>
        <fullName evidence="15">Endo-1,3-beta-glucanase btgC</fullName>
    </recommendedName>
    <alternativeName>
        <fullName evidence="14">Laminarinase btgC</fullName>
    </alternativeName>
</protein>
<evidence type="ECO:0000256" key="15">
    <source>
        <dbReference type="ARBA" id="ARBA00043078"/>
    </source>
</evidence>
<evidence type="ECO:0000256" key="10">
    <source>
        <dbReference type="ARBA" id="ARBA00023277"/>
    </source>
</evidence>
<sequence>MSLREEKFLALASIDYADKDIEGLKELYRNVLSDGIHGLCFSPYLEGQEPGDELSESQIRRRIKIIKPYTKWIRSFSCTDGNELIPKIAKEYGIKTLVGAWLGDDKAINAKEVKGLIDLANHGYVDIAAVGNEVMYRGDLTEEELLAQMYNVKQSISTNIPVGYVDAYYEFSNRPNVTEACDIILANCYPFWEGCDQDYSLLYMKDMYQRALKAGNGKKVIITETGWPNKGTNLEGAFPSEKNAIKYFLNSQKWSKEEKIEMFFFSSFDESWKARTEGDVGSYWGIWDKNEKLKYEKQTLKY</sequence>
<dbReference type="SUPFAM" id="SSF51445">
    <property type="entry name" value="(Trans)glycosidases"/>
    <property type="match status" value="1"/>
</dbReference>
<dbReference type="Gene3D" id="3.20.20.80">
    <property type="entry name" value="Glycosidases"/>
    <property type="match status" value="1"/>
</dbReference>
<evidence type="ECO:0000256" key="13">
    <source>
        <dbReference type="ARBA" id="ARBA00037649"/>
    </source>
</evidence>
<keyword evidence="17" id="KW-1185">Reference proteome</keyword>
<dbReference type="GO" id="GO:0004553">
    <property type="term" value="F:hydrolase activity, hydrolyzing O-glycosyl compounds"/>
    <property type="evidence" value="ECO:0007669"/>
    <property type="project" value="InterPro"/>
</dbReference>
<evidence type="ECO:0000256" key="3">
    <source>
        <dbReference type="ARBA" id="ARBA00022475"/>
    </source>
</evidence>
<comment type="caution">
    <text evidence="16">The sequence shown here is derived from an EMBL/GenBank/DDBJ whole genome shotgun (WGS) entry which is preliminary data.</text>
</comment>
<reference evidence="16 17" key="1">
    <citation type="submission" date="2018-07" db="EMBL/GenBank/DDBJ databases">
        <title>Genomic Encyclopedia of Type Strains, Phase III (KMG-III): the genomes of soil and plant-associated and newly described type strains.</title>
        <authorList>
            <person name="Whitman W."/>
        </authorList>
    </citation>
    <scope>NUCLEOTIDE SEQUENCE [LARGE SCALE GENOMIC DNA]</scope>
    <source>
        <strain evidence="16 17">CECT 7948</strain>
    </source>
</reference>
<comment type="subcellular location">
    <subcellularLocation>
        <location evidence="2">Cell membrane</location>
    </subcellularLocation>
    <subcellularLocation>
        <location evidence="1">Secreted</location>
        <location evidence="1">Cell wall</location>
    </subcellularLocation>
</comment>
<evidence type="ECO:0000256" key="5">
    <source>
        <dbReference type="ARBA" id="ARBA00022525"/>
    </source>
</evidence>